<dbReference type="EMBL" id="BLXT01005154">
    <property type="protein sequence ID" value="GFO20459.1"/>
    <property type="molecule type" value="Genomic_DNA"/>
</dbReference>
<protein>
    <submittedName>
        <fullName evidence="1">Uncharacterized protein</fullName>
    </submittedName>
</protein>
<keyword evidence="2" id="KW-1185">Reference proteome</keyword>
<evidence type="ECO:0000313" key="1">
    <source>
        <dbReference type="EMBL" id="GFO20459.1"/>
    </source>
</evidence>
<evidence type="ECO:0000313" key="2">
    <source>
        <dbReference type="Proteomes" id="UP000735302"/>
    </source>
</evidence>
<name>A0AAV4BQ67_9GAST</name>
<proteinExistence type="predicted"/>
<comment type="caution">
    <text evidence="1">The sequence shown here is derived from an EMBL/GenBank/DDBJ whole genome shotgun (WGS) entry which is preliminary data.</text>
</comment>
<reference evidence="1 2" key="1">
    <citation type="journal article" date="2021" name="Elife">
        <title>Chloroplast acquisition without the gene transfer in kleptoplastic sea slugs, Plakobranchus ocellatus.</title>
        <authorList>
            <person name="Maeda T."/>
            <person name="Takahashi S."/>
            <person name="Yoshida T."/>
            <person name="Shimamura S."/>
            <person name="Takaki Y."/>
            <person name="Nagai Y."/>
            <person name="Toyoda A."/>
            <person name="Suzuki Y."/>
            <person name="Arimoto A."/>
            <person name="Ishii H."/>
            <person name="Satoh N."/>
            <person name="Nishiyama T."/>
            <person name="Hasebe M."/>
            <person name="Maruyama T."/>
            <person name="Minagawa J."/>
            <person name="Obokata J."/>
            <person name="Shigenobu S."/>
        </authorList>
    </citation>
    <scope>NUCLEOTIDE SEQUENCE [LARGE SCALE GENOMIC DNA]</scope>
</reference>
<gene>
    <name evidence="1" type="ORF">PoB_004696400</name>
</gene>
<sequence length="81" mass="9422">MGSNPATFARAGRRAGKIPSLLLQSSKNFLYAHIAWTFITQKKQRSDNLVTVFFLLLRYAHEDDETSDWSKQMYDLKLRKV</sequence>
<accession>A0AAV4BQ67</accession>
<organism evidence="1 2">
    <name type="scientific">Plakobranchus ocellatus</name>
    <dbReference type="NCBI Taxonomy" id="259542"/>
    <lineage>
        <taxon>Eukaryota</taxon>
        <taxon>Metazoa</taxon>
        <taxon>Spiralia</taxon>
        <taxon>Lophotrochozoa</taxon>
        <taxon>Mollusca</taxon>
        <taxon>Gastropoda</taxon>
        <taxon>Heterobranchia</taxon>
        <taxon>Euthyneura</taxon>
        <taxon>Panpulmonata</taxon>
        <taxon>Sacoglossa</taxon>
        <taxon>Placobranchoidea</taxon>
        <taxon>Plakobranchidae</taxon>
        <taxon>Plakobranchus</taxon>
    </lineage>
</organism>
<dbReference type="AlphaFoldDB" id="A0AAV4BQ67"/>
<dbReference type="Proteomes" id="UP000735302">
    <property type="component" value="Unassembled WGS sequence"/>
</dbReference>